<dbReference type="STRING" id="60169.A0A1V6NCL3"/>
<evidence type="ECO:0000256" key="8">
    <source>
        <dbReference type="ARBA" id="ARBA00023098"/>
    </source>
</evidence>
<evidence type="ECO:0000256" key="11">
    <source>
        <dbReference type="ARBA" id="ARBA00023221"/>
    </source>
</evidence>
<feature type="transmembrane region" description="Helical" evidence="14">
    <location>
        <begin position="28"/>
        <end position="49"/>
    </location>
</feature>
<comment type="similarity">
    <text evidence="2">Belongs to the EBP family.</text>
</comment>
<evidence type="ECO:0000256" key="4">
    <source>
        <dbReference type="ARBA" id="ARBA00022692"/>
    </source>
</evidence>
<keyword evidence="6 13" id="KW-1133">Transmembrane helix</keyword>
<keyword evidence="9 13" id="KW-0472">Membrane</keyword>
<feature type="transmembrane region" description="Helical" evidence="14">
    <location>
        <begin position="113"/>
        <end position="137"/>
    </location>
</feature>
<dbReference type="GO" id="GO:0016126">
    <property type="term" value="P:sterol biosynthetic process"/>
    <property type="evidence" value="ECO:0007669"/>
    <property type="project" value="UniProtKB-KW"/>
</dbReference>
<protein>
    <recommendedName>
        <fullName evidence="15">EXPERA domain-containing protein</fullName>
    </recommendedName>
</protein>
<evidence type="ECO:0000259" key="15">
    <source>
        <dbReference type="PROSITE" id="PS51751"/>
    </source>
</evidence>
<keyword evidence="5" id="KW-0752">Steroid biosynthesis</keyword>
<accession>A0A1V6NCL3</accession>
<reference evidence="17" key="1">
    <citation type="journal article" date="2017" name="Nat. Microbiol.">
        <title>Global analysis of biosynthetic gene clusters reveals vast potential of secondary metabolite production in Penicillium species.</title>
        <authorList>
            <person name="Nielsen J.C."/>
            <person name="Grijseels S."/>
            <person name="Prigent S."/>
            <person name="Ji B."/>
            <person name="Dainat J."/>
            <person name="Nielsen K.F."/>
            <person name="Frisvad J.C."/>
            <person name="Workman M."/>
            <person name="Nielsen J."/>
        </authorList>
    </citation>
    <scope>NUCLEOTIDE SEQUENCE [LARGE SCALE GENOMIC DNA]</scope>
    <source>
        <strain evidence="17">IBT 4502</strain>
    </source>
</reference>
<comment type="subcellular location">
    <subcellularLocation>
        <location evidence="1">Membrane</location>
        <topology evidence="1">Multi-pass membrane protein</topology>
    </subcellularLocation>
</comment>
<gene>
    <name evidence="16" type="ORF">PENPOL_c012G04821</name>
</gene>
<evidence type="ECO:0000256" key="7">
    <source>
        <dbReference type="ARBA" id="ARBA00023011"/>
    </source>
</evidence>
<dbReference type="EMBL" id="MDYM01000012">
    <property type="protein sequence ID" value="OQD62339.1"/>
    <property type="molecule type" value="Genomic_DNA"/>
</dbReference>
<evidence type="ECO:0000313" key="16">
    <source>
        <dbReference type="EMBL" id="OQD62339.1"/>
    </source>
</evidence>
<dbReference type="AlphaFoldDB" id="A0A1V6NCL3"/>
<evidence type="ECO:0000256" key="3">
    <source>
        <dbReference type="ARBA" id="ARBA00022516"/>
    </source>
</evidence>
<dbReference type="Pfam" id="PF05241">
    <property type="entry name" value="EBP"/>
    <property type="match status" value="1"/>
</dbReference>
<organism evidence="16 17">
    <name type="scientific">Penicillium polonicum</name>
    <dbReference type="NCBI Taxonomy" id="60169"/>
    <lineage>
        <taxon>Eukaryota</taxon>
        <taxon>Fungi</taxon>
        <taxon>Dikarya</taxon>
        <taxon>Ascomycota</taxon>
        <taxon>Pezizomycotina</taxon>
        <taxon>Eurotiomycetes</taxon>
        <taxon>Eurotiomycetidae</taxon>
        <taxon>Eurotiales</taxon>
        <taxon>Aspergillaceae</taxon>
        <taxon>Penicillium</taxon>
    </lineage>
</organism>
<dbReference type="GO" id="GO:0016020">
    <property type="term" value="C:membrane"/>
    <property type="evidence" value="ECO:0007669"/>
    <property type="project" value="UniProtKB-SubCell"/>
</dbReference>
<name>A0A1V6NCL3_PENPO</name>
<evidence type="ECO:0000313" key="17">
    <source>
        <dbReference type="Proteomes" id="UP000191408"/>
    </source>
</evidence>
<evidence type="ECO:0000256" key="6">
    <source>
        <dbReference type="ARBA" id="ARBA00022989"/>
    </source>
</evidence>
<keyword evidence="8" id="KW-0443">Lipid metabolism</keyword>
<dbReference type="InterPro" id="IPR033118">
    <property type="entry name" value="EXPERA"/>
</dbReference>
<dbReference type="InterPro" id="IPR007905">
    <property type="entry name" value="EBP"/>
</dbReference>
<keyword evidence="11" id="KW-0753">Steroid metabolism</keyword>
<keyword evidence="10" id="KW-1207">Sterol metabolism</keyword>
<dbReference type="GO" id="GO:0000247">
    <property type="term" value="F:C-8 sterol isomerase activity"/>
    <property type="evidence" value="ECO:0007669"/>
    <property type="project" value="TreeGrafter"/>
</dbReference>
<evidence type="ECO:0000256" key="2">
    <source>
        <dbReference type="ARBA" id="ARBA00008337"/>
    </source>
</evidence>
<evidence type="ECO:0000256" key="13">
    <source>
        <dbReference type="PROSITE-ProRule" id="PRU01087"/>
    </source>
</evidence>
<sequence length="226" mass="25829">MATIPEHPFYPPGLNAIGYSANTMSIPALLGVFTIATVGIIGVSTFVLKTIKPSISRADKILVGWFIFSGCIHFILEGYFVYNHKTMPRRLDLLGQMWKEYAKADSRYMTMEPFVLCMESITAFAWGPLCYFIAWMIVTESPHRHPTQIIVSMGQLYGDLLYYGTSILEESYHGVSYSRPEIFYYWGYFIFLNSFWILIPGFCMYQSYSAMVGVSRQSIVLSKKNL</sequence>
<dbReference type="GO" id="GO:0004769">
    <property type="term" value="F:steroid Delta-isomerase activity"/>
    <property type="evidence" value="ECO:0007669"/>
    <property type="project" value="TreeGrafter"/>
</dbReference>
<feature type="domain" description="EXPERA" evidence="15">
    <location>
        <begin position="58"/>
        <end position="204"/>
    </location>
</feature>
<evidence type="ECO:0000256" key="14">
    <source>
        <dbReference type="SAM" id="Phobius"/>
    </source>
</evidence>
<dbReference type="PANTHER" id="PTHR14207:SF0">
    <property type="entry name" value="3-BETA-HYDROXYSTEROID-DELTA(8),DELTA(7)-ISOMERASE"/>
    <property type="match status" value="1"/>
</dbReference>
<dbReference type="PANTHER" id="PTHR14207">
    <property type="entry name" value="STEROL ISOMERASE"/>
    <property type="match status" value="1"/>
</dbReference>
<keyword evidence="12" id="KW-0413">Isomerase</keyword>
<evidence type="ECO:0000256" key="1">
    <source>
        <dbReference type="ARBA" id="ARBA00004141"/>
    </source>
</evidence>
<evidence type="ECO:0000256" key="9">
    <source>
        <dbReference type="ARBA" id="ARBA00023136"/>
    </source>
</evidence>
<evidence type="ECO:0000256" key="5">
    <source>
        <dbReference type="ARBA" id="ARBA00022955"/>
    </source>
</evidence>
<dbReference type="Proteomes" id="UP000191408">
    <property type="component" value="Unassembled WGS sequence"/>
</dbReference>
<dbReference type="OrthoDB" id="58557at2759"/>
<comment type="caution">
    <text evidence="16">The sequence shown here is derived from an EMBL/GenBank/DDBJ whole genome shotgun (WGS) entry which is preliminary data.</text>
</comment>
<feature type="transmembrane region" description="Helical" evidence="14">
    <location>
        <begin position="185"/>
        <end position="205"/>
    </location>
</feature>
<keyword evidence="4 13" id="KW-0812">Transmembrane</keyword>
<feature type="transmembrane region" description="Helical" evidence="14">
    <location>
        <begin position="61"/>
        <end position="82"/>
    </location>
</feature>
<keyword evidence="3" id="KW-0444">Lipid biosynthesis</keyword>
<proteinExistence type="inferred from homology"/>
<keyword evidence="7" id="KW-0756">Sterol biosynthesis</keyword>
<dbReference type="GO" id="GO:0047750">
    <property type="term" value="F:cholestenol delta-isomerase activity"/>
    <property type="evidence" value="ECO:0007669"/>
    <property type="project" value="InterPro"/>
</dbReference>
<evidence type="ECO:0000256" key="10">
    <source>
        <dbReference type="ARBA" id="ARBA00023166"/>
    </source>
</evidence>
<keyword evidence="17" id="KW-1185">Reference proteome</keyword>
<dbReference type="GO" id="GO:0005783">
    <property type="term" value="C:endoplasmic reticulum"/>
    <property type="evidence" value="ECO:0007669"/>
    <property type="project" value="TreeGrafter"/>
</dbReference>
<evidence type="ECO:0000256" key="12">
    <source>
        <dbReference type="ARBA" id="ARBA00023235"/>
    </source>
</evidence>
<dbReference type="PROSITE" id="PS51751">
    <property type="entry name" value="EXPERA"/>
    <property type="match status" value="1"/>
</dbReference>